<organism evidence="2 3">
    <name type="scientific">Agrobacterium larrymoorei</name>
    <dbReference type="NCBI Taxonomy" id="160699"/>
    <lineage>
        <taxon>Bacteria</taxon>
        <taxon>Pseudomonadati</taxon>
        <taxon>Pseudomonadota</taxon>
        <taxon>Alphaproteobacteria</taxon>
        <taxon>Hyphomicrobiales</taxon>
        <taxon>Rhizobiaceae</taxon>
        <taxon>Rhizobium/Agrobacterium group</taxon>
        <taxon>Agrobacterium</taxon>
    </lineage>
</organism>
<dbReference type="SUPFAM" id="SSF160631">
    <property type="entry name" value="SMI1/KNR4-like"/>
    <property type="match status" value="1"/>
</dbReference>
<protein>
    <submittedName>
        <fullName evidence="2">SMI1/KNR4 family protein</fullName>
    </submittedName>
</protein>
<gene>
    <name evidence="2" type="ORF">CFBP5477_003175</name>
</gene>
<dbReference type="AlphaFoldDB" id="A0AAF0KDW0"/>
<evidence type="ECO:0000313" key="2">
    <source>
        <dbReference type="EMBL" id="WHA41650.1"/>
    </source>
</evidence>
<dbReference type="Proteomes" id="UP000298664">
    <property type="component" value="Chromosome Circular"/>
</dbReference>
<dbReference type="InterPro" id="IPR037883">
    <property type="entry name" value="Knr4/Smi1-like_sf"/>
</dbReference>
<proteinExistence type="predicted"/>
<dbReference type="Pfam" id="PF14567">
    <property type="entry name" value="SUKH_5"/>
    <property type="match status" value="1"/>
</dbReference>
<dbReference type="InterPro" id="IPR018958">
    <property type="entry name" value="Knr4/Smi1-like_dom"/>
</dbReference>
<feature type="domain" description="Knr4/Smi1-like" evidence="1">
    <location>
        <begin position="26"/>
        <end position="150"/>
    </location>
</feature>
<evidence type="ECO:0000313" key="3">
    <source>
        <dbReference type="Proteomes" id="UP000298664"/>
    </source>
</evidence>
<dbReference type="Gene3D" id="3.40.1580.10">
    <property type="entry name" value="SMI1/KNR4-like"/>
    <property type="match status" value="1"/>
</dbReference>
<evidence type="ECO:0000259" key="1">
    <source>
        <dbReference type="SMART" id="SM00860"/>
    </source>
</evidence>
<reference evidence="2" key="1">
    <citation type="submission" date="2023-05" db="EMBL/GenBank/DDBJ databases">
        <title>Complete genome sequence of Agrobacterium larrymoorei CFBP5477.</title>
        <authorList>
            <person name="Yen H.-C."/>
            <person name="Chou L."/>
            <person name="Lin Y.-C."/>
            <person name="Lai E.-M."/>
            <person name="Kuo C.-H."/>
        </authorList>
    </citation>
    <scope>NUCLEOTIDE SEQUENCE</scope>
    <source>
        <strain evidence="2">CFBP5477</strain>
    </source>
</reference>
<accession>A0AAF0KDW0</accession>
<name>A0AAF0KDW0_9HYPH</name>
<dbReference type="EMBL" id="CP124733">
    <property type="protein sequence ID" value="WHA41650.1"/>
    <property type="molecule type" value="Genomic_DNA"/>
</dbReference>
<dbReference type="RefSeq" id="WP_137393686.1">
    <property type="nucleotide sequence ID" value="NZ_CP124733.1"/>
</dbReference>
<dbReference type="SMART" id="SM00860">
    <property type="entry name" value="SMI1_KNR4"/>
    <property type="match status" value="1"/>
</dbReference>
<sequence length="156" mass="17089">MSGLSSFEDALEILDANISQADFFGPASEDDLLKSSKMIGLKFPPSYEAFLKHLGVGAFSDAEFYGIIATKVPGTSVASMTWRTLDDRETAGLPHHLIHIMSSGYGPLFCLDASRRSNDGEYAVVSWSPSNNENNPPKLIADSFGDFFFNEIKTRI</sequence>